<evidence type="ECO:0000259" key="12">
    <source>
        <dbReference type="PROSITE" id="PS51464"/>
    </source>
</evidence>
<evidence type="ECO:0000256" key="1">
    <source>
        <dbReference type="ARBA" id="ARBA00001031"/>
    </source>
</evidence>
<dbReference type="EC" id="2.6.1.16" evidence="3 10"/>
<evidence type="ECO:0000256" key="10">
    <source>
        <dbReference type="HAMAP-Rule" id="MF_00164"/>
    </source>
</evidence>
<dbReference type="InterPro" id="IPR029055">
    <property type="entry name" value="Ntn_hydrolases_N"/>
</dbReference>
<evidence type="ECO:0000256" key="3">
    <source>
        <dbReference type="ARBA" id="ARBA00012916"/>
    </source>
</evidence>
<keyword evidence="6 10" id="KW-0032">Aminotransferase</keyword>
<dbReference type="Pfam" id="PF13522">
    <property type="entry name" value="GATase_6"/>
    <property type="match status" value="1"/>
</dbReference>
<proteinExistence type="inferred from homology"/>
<comment type="subunit">
    <text evidence="10">Homodimer.</text>
</comment>
<dbReference type="SUPFAM" id="SSF56235">
    <property type="entry name" value="N-terminal nucleophile aminohydrolases (Ntn hydrolases)"/>
    <property type="match status" value="1"/>
</dbReference>
<dbReference type="PANTHER" id="PTHR10937:SF0">
    <property type="entry name" value="GLUTAMINE--FRUCTOSE-6-PHOSPHATE TRANSAMINASE (ISOMERIZING)"/>
    <property type="match status" value="1"/>
</dbReference>
<feature type="domain" description="SIS" evidence="12">
    <location>
        <begin position="283"/>
        <end position="422"/>
    </location>
</feature>
<sequence length="605" mass="66974">MCGIVGYVGINPKSNQVLLDGLKSLEYRGYDSAGMASIVNGEVRVIKTRGKVANLEKKIQDLQVPSSVLGIAHTRWATHGIPNQSNAHPHHHGKVTLVHNGIIENYGELKEVLLKQGYVFESETDTEIAAAYIDYVYAKGLDKLATLQEANRAFRGSFAFGIIFSDEQDTLYAMRRNSPLIVAVGENENYIASDVPAILKYTKQYILLDQDEIAVLRKDEIQVYTLDLDAVDYEVKTATMDASAIAKDGYEHFMLKEIHEEPRVVRETMFSYVQDDIDQLVASLPDLSKYQQIHIVSCGSAMYAGMIAKSLIESAARVRVDVEIASEYRYKDPIYDVNTLVLVVSQSGETADSLAALLLAKQQGVDTMAIVNVVGSSIAREAKYVAYTHAGVEIAVATTKAYCTQVALLSLVALNLTYVHGKVSKAQANEIIKEIQQLPDMLQHMIDDVQYVKAAKIISRHNNVFFIGRGLDYALCMEGSLKLKEISYIHSEAYAAGELKHGTISLIEKGTPVVAICTEERLYEKTISNIKEVKARGANVILVVREDLQVAQDYYDYKISIPKVNRLIQGIVGVVPLQLLSYQVANLRGCEIDQPRNLAKSVTVE</sequence>
<dbReference type="PROSITE" id="PS51278">
    <property type="entry name" value="GATASE_TYPE_2"/>
    <property type="match status" value="1"/>
</dbReference>
<organism evidence="13 14">
    <name type="scientific">Breznakia blatticola</name>
    <dbReference type="NCBI Taxonomy" id="1754012"/>
    <lineage>
        <taxon>Bacteria</taxon>
        <taxon>Bacillati</taxon>
        <taxon>Bacillota</taxon>
        <taxon>Erysipelotrichia</taxon>
        <taxon>Erysipelotrichales</taxon>
        <taxon>Erysipelotrichaceae</taxon>
        <taxon>Breznakia</taxon>
    </lineage>
</organism>
<dbReference type="CDD" id="cd00714">
    <property type="entry name" value="GFAT"/>
    <property type="match status" value="1"/>
</dbReference>
<dbReference type="FunFam" id="3.40.50.10490:FF:000022">
    <property type="entry name" value="Glutamine--fructose-6-phosphate aminotransferase [isomerizing]"/>
    <property type="match status" value="1"/>
</dbReference>
<dbReference type="InterPro" id="IPR005855">
    <property type="entry name" value="GFAT"/>
</dbReference>
<dbReference type="Proteomes" id="UP000294743">
    <property type="component" value="Unassembled WGS sequence"/>
</dbReference>
<dbReference type="InterPro" id="IPR047084">
    <property type="entry name" value="GFAT_N"/>
</dbReference>
<dbReference type="AlphaFoldDB" id="A0A4R7ZCE5"/>
<evidence type="ECO:0000256" key="9">
    <source>
        <dbReference type="ARBA" id="ARBA00022962"/>
    </source>
</evidence>
<dbReference type="PROSITE" id="PS51464">
    <property type="entry name" value="SIS"/>
    <property type="match status" value="2"/>
</dbReference>
<dbReference type="GO" id="GO:0006047">
    <property type="term" value="P:UDP-N-acetylglucosamine metabolic process"/>
    <property type="evidence" value="ECO:0007669"/>
    <property type="project" value="TreeGrafter"/>
</dbReference>
<dbReference type="CDD" id="cd05009">
    <property type="entry name" value="SIS_GlmS_GlmD_2"/>
    <property type="match status" value="1"/>
</dbReference>
<dbReference type="Gene3D" id="3.60.20.10">
    <property type="entry name" value="Glutamine Phosphoribosylpyrophosphate, subunit 1, domain 1"/>
    <property type="match status" value="1"/>
</dbReference>
<dbReference type="InterPro" id="IPR017932">
    <property type="entry name" value="GATase_2_dom"/>
</dbReference>
<dbReference type="RefSeq" id="WP_134171040.1">
    <property type="nucleotide sequence ID" value="NZ_SODD01000048.1"/>
</dbReference>
<evidence type="ECO:0000313" key="13">
    <source>
        <dbReference type="EMBL" id="TDW13134.1"/>
    </source>
</evidence>
<dbReference type="Gene3D" id="3.40.50.10490">
    <property type="entry name" value="Glucose-6-phosphate isomerase like protein, domain 1"/>
    <property type="match status" value="2"/>
</dbReference>
<evidence type="ECO:0000259" key="11">
    <source>
        <dbReference type="PROSITE" id="PS51278"/>
    </source>
</evidence>
<feature type="domain" description="SIS" evidence="12">
    <location>
        <begin position="454"/>
        <end position="595"/>
    </location>
</feature>
<dbReference type="GO" id="GO:0005975">
    <property type="term" value="P:carbohydrate metabolic process"/>
    <property type="evidence" value="ECO:0007669"/>
    <property type="project" value="UniProtKB-UniRule"/>
</dbReference>
<feature type="active site" description="For Fru-6P isomerization activity" evidence="10">
    <location>
        <position position="600"/>
    </location>
</feature>
<comment type="subcellular location">
    <subcellularLocation>
        <location evidence="2 10">Cytoplasm</location>
    </subcellularLocation>
</comment>
<dbReference type="EMBL" id="SODD01000048">
    <property type="protein sequence ID" value="TDW13134.1"/>
    <property type="molecule type" value="Genomic_DNA"/>
</dbReference>
<reference evidence="13 14" key="1">
    <citation type="submission" date="2019-03" db="EMBL/GenBank/DDBJ databases">
        <title>Genomic Encyclopedia of Type Strains, Phase IV (KMG-IV): sequencing the most valuable type-strain genomes for metagenomic binning, comparative biology and taxonomic classification.</title>
        <authorList>
            <person name="Goeker M."/>
        </authorList>
    </citation>
    <scope>NUCLEOTIDE SEQUENCE [LARGE SCALE GENOMIC DNA]</scope>
    <source>
        <strain evidence="13 14">DSM 28867</strain>
    </source>
</reference>
<evidence type="ECO:0000256" key="7">
    <source>
        <dbReference type="ARBA" id="ARBA00022679"/>
    </source>
</evidence>
<dbReference type="PANTHER" id="PTHR10937">
    <property type="entry name" value="GLUCOSAMINE--FRUCTOSE-6-PHOSPHATE AMINOTRANSFERASE, ISOMERIZING"/>
    <property type="match status" value="1"/>
</dbReference>
<comment type="caution">
    <text evidence="13">The sequence shown here is derived from an EMBL/GenBank/DDBJ whole genome shotgun (WGS) entry which is preliminary data.</text>
</comment>
<dbReference type="FunFam" id="3.60.20.10:FF:000006">
    <property type="entry name" value="Glutamine--fructose-6-phosphate aminotransferase [isomerizing]"/>
    <property type="match status" value="1"/>
</dbReference>
<protein>
    <recommendedName>
        <fullName evidence="4 10">Glutamine--fructose-6-phosphate aminotransferase [isomerizing]</fullName>
        <ecNumber evidence="3 10">2.6.1.16</ecNumber>
    </recommendedName>
    <alternativeName>
        <fullName evidence="10">D-fructose-6-phosphate amidotransferase</fullName>
    </alternativeName>
    <alternativeName>
        <fullName evidence="10">GFAT</fullName>
    </alternativeName>
    <alternativeName>
        <fullName evidence="10">Glucosamine-6-phosphate synthase</fullName>
    </alternativeName>
    <alternativeName>
        <fullName evidence="10">Hexosephosphate aminotransferase</fullName>
    </alternativeName>
    <alternativeName>
        <fullName evidence="10">L-glutamine--D-fructose-6-phosphate amidotransferase</fullName>
    </alternativeName>
</protein>
<dbReference type="InterPro" id="IPR035466">
    <property type="entry name" value="GlmS/AgaS_SIS"/>
</dbReference>
<feature type="initiator methionine" description="Removed" evidence="10">
    <location>
        <position position="1"/>
    </location>
</feature>
<dbReference type="Pfam" id="PF01380">
    <property type="entry name" value="SIS"/>
    <property type="match status" value="2"/>
</dbReference>
<dbReference type="NCBIfam" id="NF001484">
    <property type="entry name" value="PRK00331.1"/>
    <property type="match status" value="1"/>
</dbReference>
<evidence type="ECO:0000256" key="2">
    <source>
        <dbReference type="ARBA" id="ARBA00004496"/>
    </source>
</evidence>
<dbReference type="SUPFAM" id="SSF53697">
    <property type="entry name" value="SIS domain"/>
    <property type="match status" value="1"/>
</dbReference>
<dbReference type="GO" id="GO:0005829">
    <property type="term" value="C:cytosol"/>
    <property type="evidence" value="ECO:0007669"/>
    <property type="project" value="TreeGrafter"/>
</dbReference>
<comment type="catalytic activity">
    <reaction evidence="1 10">
        <text>D-fructose 6-phosphate + L-glutamine = D-glucosamine 6-phosphate + L-glutamate</text>
        <dbReference type="Rhea" id="RHEA:13237"/>
        <dbReference type="ChEBI" id="CHEBI:29985"/>
        <dbReference type="ChEBI" id="CHEBI:58359"/>
        <dbReference type="ChEBI" id="CHEBI:58725"/>
        <dbReference type="ChEBI" id="CHEBI:61527"/>
        <dbReference type="EC" id="2.6.1.16"/>
    </reaction>
</comment>
<keyword evidence="7 10" id="KW-0808">Transferase</keyword>
<evidence type="ECO:0000256" key="5">
    <source>
        <dbReference type="ARBA" id="ARBA00022490"/>
    </source>
</evidence>
<dbReference type="NCBIfam" id="TIGR01135">
    <property type="entry name" value="glmS"/>
    <property type="match status" value="1"/>
</dbReference>
<keyword evidence="9" id="KW-0315">Glutamine amidotransferase</keyword>
<evidence type="ECO:0000256" key="6">
    <source>
        <dbReference type="ARBA" id="ARBA00022576"/>
    </source>
</evidence>
<dbReference type="GO" id="GO:0006487">
    <property type="term" value="P:protein N-linked glycosylation"/>
    <property type="evidence" value="ECO:0007669"/>
    <property type="project" value="TreeGrafter"/>
</dbReference>
<dbReference type="CDD" id="cd05008">
    <property type="entry name" value="SIS_GlmS_GlmD_1"/>
    <property type="match status" value="1"/>
</dbReference>
<evidence type="ECO:0000313" key="14">
    <source>
        <dbReference type="Proteomes" id="UP000294743"/>
    </source>
</evidence>
<dbReference type="HAMAP" id="MF_00164">
    <property type="entry name" value="GlmS"/>
    <property type="match status" value="1"/>
</dbReference>
<dbReference type="InterPro" id="IPR001347">
    <property type="entry name" value="SIS_dom"/>
</dbReference>
<keyword evidence="14" id="KW-1185">Reference proteome</keyword>
<dbReference type="GO" id="GO:0006002">
    <property type="term" value="P:fructose 6-phosphate metabolic process"/>
    <property type="evidence" value="ECO:0007669"/>
    <property type="project" value="TreeGrafter"/>
</dbReference>
<feature type="domain" description="Glutamine amidotransferase type-2" evidence="11">
    <location>
        <begin position="2"/>
        <end position="219"/>
    </location>
</feature>
<evidence type="ECO:0000256" key="8">
    <source>
        <dbReference type="ARBA" id="ARBA00022737"/>
    </source>
</evidence>
<name>A0A4R7ZCE5_9FIRM</name>
<dbReference type="InterPro" id="IPR035490">
    <property type="entry name" value="GlmS/FrlB_SIS"/>
</dbReference>
<comment type="function">
    <text evidence="10">Catalyzes the first step in hexosamine metabolism, converting fructose-6P into glucosamine-6P using glutamine as a nitrogen source.</text>
</comment>
<dbReference type="InterPro" id="IPR046348">
    <property type="entry name" value="SIS_dom_sf"/>
</dbReference>
<dbReference type="FunFam" id="3.40.50.10490:FF:000001">
    <property type="entry name" value="Glutamine--fructose-6-phosphate aminotransferase [isomerizing]"/>
    <property type="match status" value="1"/>
</dbReference>
<evidence type="ECO:0000256" key="4">
    <source>
        <dbReference type="ARBA" id="ARBA00016090"/>
    </source>
</evidence>
<dbReference type="GO" id="GO:0004360">
    <property type="term" value="F:glutamine-fructose-6-phosphate transaminase (isomerizing) activity"/>
    <property type="evidence" value="ECO:0007669"/>
    <property type="project" value="UniProtKB-UniRule"/>
</dbReference>
<feature type="active site" description="Nucleophile; for GATase activity" evidence="10">
    <location>
        <position position="2"/>
    </location>
</feature>
<keyword evidence="5 10" id="KW-0963">Cytoplasm</keyword>
<gene>
    <name evidence="10" type="primary">glmS</name>
    <name evidence="13" type="ORF">EDD63_1489</name>
</gene>
<dbReference type="GO" id="GO:0097367">
    <property type="term" value="F:carbohydrate derivative binding"/>
    <property type="evidence" value="ECO:0007669"/>
    <property type="project" value="InterPro"/>
</dbReference>
<keyword evidence="8" id="KW-0677">Repeat</keyword>
<accession>A0A4R7ZCE5</accession>
<dbReference type="OrthoDB" id="106547at2"/>